<comment type="caution">
    <text evidence="3">The sequence shown here is derived from an EMBL/GenBank/DDBJ whole genome shotgun (WGS) entry which is preliminary data.</text>
</comment>
<dbReference type="Gene3D" id="2.60.210.10">
    <property type="entry name" value="Apoptosis, Tumor Necrosis Factor Receptor Associated Protein 2, Chain A"/>
    <property type="match status" value="1"/>
</dbReference>
<dbReference type="CDD" id="cd18186">
    <property type="entry name" value="BTB_POZ_ZBTB_KLHL-like"/>
    <property type="match status" value="1"/>
</dbReference>
<dbReference type="Proteomes" id="UP000268093">
    <property type="component" value="Unassembled WGS sequence"/>
</dbReference>
<evidence type="ECO:0000313" key="3">
    <source>
        <dbReference type="EMBL" id="RUP46861.1"/>
    </source>
</evidence>
<dbReference type="SUPFAM" id="SSF49599">
    <property type="entry name" value="TRAF domain-like"/>
    <property type="match status" value="1"/>
</dbReference>
<dbReference type="OrthoDB" id="6359816at2759"/>
<dbReference type="InterPro" id="IPR008974">
    <property type="entry name" value="TRAF-like"/>
</dbReference>
<dbReference type="CDD" id="cd00121">
    <property type="entry name" value="MATH"/>
    <property type="match status" value="1"/>
</dbReference>
<dbReference type="SUPFAM" id="SSF54695">
    <property type="entry name" value="POZ domain"/>
    <property type="match status" value="1"/>
</dbReference>
<dbReference type="EMBL" id="RBNI01005279">
    <property type="protein sequence ID" value="RUP46861.1"/>
    <property type="molecule type" value="Genomic_DNA"/>
</dbReference>
<dbReference type="PANTHER" id="PTHR24413">
    <property type="entry name" value="SPECKLE-TYPE POZ PROTEIN"/>
    <property type="match status" value="1"/>
</dbReference>
<dbReference type="PROSITE" id="PS50097">
    <property type="entry name" value="BTB"/>
    <property type="match status" value="1"/>
</dbReference>
<dbReference type="GO" id="GO:0030163">
    <property type="term" value="P:protein catabolic process"/>
    <property type="evidence" value="ECO:0007669"/>
    <property type="project" value="UniProtKB-ARBA"/>
</dbReference>
<accession>A0A433D8C4</accession>
<feature type="region of interest" description="Disordered" evidence="1">
    <location>
        <begin position="235"/>
        <end position="257"/>
    </location>
</feature>
<evidence type="ECO:0000256" key="1">
    <source>
        <dbReference type="SAM" id="MobiDB-lite"/>
    </source>
</evidence>
<keyword evidence="4" id="KW-1185">Reference proteome</keyword>
<dbReference type="SMART" id="SM00225">
    <property type="entry name" value="BTB"/>
    <property type="match status" value="1"/>
</dbReference>
<evidence type="ECO:0000259" key="2">
    <source>
        <dbReference type="PROSITE" id="PS50097"/>
    </source>
</evidence>
<name>A0A433D8C4_9FUNG</name>
<proteinExistence type="predicted"/>
<dbReference type="AlphaFoldDB" id="A0A433D8C4"/>
<dbReference type="Pfam" id="PF00651">
    <property type="entry name" value="BTB"/>
    <property type="match status" value="1"/>
</dbReference>
<dbReference type="Gene3D" id="3.30.710.10">
    <property type="entry name" value="Potassium Channel Kv1.1, Chain A"/>
    <property type="match status" value="1"/>
</dbReference>
<organism evidence="3 4">
    <name type="scientific">Jimgerdemannia flammicorona</name>
    <dbReference type="NCBI Taxonomy" id="994334"/>
    <lineage>
        <taxon>Eukaryota</taxon>
        <taxon>Fungi</taxon>
        <taxon>Fungi incertae sedis</taxon>
        <taxon>Mucoromycota</taxon>
        <taxon>Mucoromycotina</taxon>
        <taxon>Endogonomycetes</taxon>
        <taxon>Endogonales</taxon>
        <taxon>Endogonaceae</taxon>
        <taxon>Jimgerdemannia</taxon>
    </lineage>
</organism>
<dbReference type="InterPro" id="IPR011333">
    <property type="entry name" value="SKP1/BTB/POZ_sf"/>
</dbReference>
<reference evidence="3 4" key="1">
    <citation type="journal article" date="2018" name="New Phytol.">
        <title>Phylogenomics of Endogonaceae and evolution of mycorrhizas within Mucoromycota.</title>
        <authorList>
            <person name="Chang Y."/>
            <person name="Desiro A."/>
            <person name="Na H."/>
            <person name="Sandor L."/>
            <person name="Lipzen A."/>
            <person name="Clum A."/>
            <person name="Barry K."/>
            <person name="Grigoriev I.V."/>
            <person name="Martin F.M."/>
            <person name="Stajich J.E."/>
            <person name="Smith M.E."/>
            <person name="Bonito G."/>
            <person name="Spatafora J.W."/>
        </authorList>
    </citation>
    <scope>NUCLEOTIDE SEQUENCE [LARGE SCALE GENOMIC DNA]</scope>
    <source>
        <strain evidence="3 4">GMNB39</strain>
    </source>
</reference>
<evidence type="ECO:0000313" key="4">
    <source>
        <dbReference type="Proteomes" id="UP000268093"/>
    </source>
</evidence>
<feature type="domain" description="BTB" evidence="2">
    <location>
        <begin position="308"/>
        <end position="378"/>
    </location>
</feature>
<protein>
    <recommendedName>
        <fullName evidence="2">BTB domain-containing protein</fullName>
    </recommendedName>
</protein>
<gene>
    <name evidence="3" type="ORF">BC936DRAFT_146446</name>
</gene>
<dbReference type="InterPro" id="IPR002083">
    <property type="entry name" value="MATH/TRAF_dom"/>
</dbReference>
<dbReference type="InterPro" id="IPR000210">
    <property type="entry name" value="BTB/POZ_dom"/>
</dbReference>
<sequence>MEHNSGPFYTNSVLDTFSYTWSIKNFPLVRKIYPTGKDLLSNTFWCPPPPENEKGDQGSGFNHGRVDRRRPFSWVLSLYPSGNTHAGDHVACYLKAIPTDDEQSRPWKRDNINLVLEAYAVVPSSFETATPLDNYGEDIPADSTCLPNRKTSLTVGSMRNNAVRFRPLPNDGQIHTILIERWSGGEIAWDRQILDWGRRRFFHQSRLPKNPHSDGRIEPYDLLIRVHILINSPLSDAQPEQDPLASYDISSPSRSPTPISEIPAHPAMTTLISATNLPTTVPPTPTPTPTPVPLTLDLTPAVDDPRFSDIIFAFDADPRPLRAHRVILASRSNYFSNLLSTAWAEDTRATVQIGGGMRYETFRSVLHYLYSGRLREGEDGWDASLLHDVYRAADMYGMEGLMTCAVERLARVRVDEENWEGQMVFSFEWGVESVRKNVVRWMVENWGIVESGNGLSRVLATGNVAWLKEVLVQVGIVGKVNRGPEDKRREKMTYPGDLNQIASRALIRSRDIFAYKNKSEARTRSNYIQLSKFSINVLGKSCIYIF</sequence>